<dbReference type="OrthoDB" id="9782855at2"/>
<proteinExistence type="inferred from homology"/>
<keyword evidence="5" id="KW-0443">Lipid metabolism</keyword>
<dbReference type="GO" id="GO:0008610">
    <property type="term" value="P:lipid biosynthetic process"/>
    <property type="evidence" value="ECO:0007669"/>
    <property type="project" value="InterPro"/>
</dbReference>
<dbReference type="InterPro" id="IPR029063">
    <property type="entry name" value="SAM-dependent_MTases_sf"/>
</dbReference>
<dbReference type="InterPro" id="IPR050723">
    <property type="entry name" value="CFA/CMAS"/>
</dbReference>
<comment type="caution">
    <text evidence="6">The sequence shown here is derived from an EMBL/GenBank/DDBJ whole genome shotgun (WGS) entry which is preliminary data.</text>
</comment>
<keyword evidence="7" id="KW-1185">Reference proteome</keyword>
<keyword evidence="2" id="KW-0489">Methyltransferase</keyword>
<dbReference type="GO" id="GO:0008168">
    <property type="term" value="F:methyltransferase activity"/>
    <property type="evidence" value="ECO:0007669"/>
    <property type="project" value="UniProtKB-KW"/>
</dbReference>
<name>A0A3D9YPV7_9HYPH</name>
<dbReference type="PANTHER" id="PTHR43667">
    <property type="entry name" value="CYCLOPROPANE-FATTY-ACYL-PHOSPHOLIPID SYNTHASE"/>
    <property type="match status" value="1"/>
</dbReference>
<dbReference type="RefSeq" id="WP_115837266.1">
    <property type="nucleotide sequence ID" value="NZ_CP025086.1"/>
</dbReference>
<evidence type="ECO:0000256" key="3">
    <source>
        <dbReference type="ARBA" id="ARBA00022679"/>
    </source>
</evidence>
<evidence type="ECO:0000313" key="7">
    <source>
        <dbReference type="Proteomes" id="UP000256900"/>
    </source>
</evidence>
<organism evidence="6 7">
    <name type="scientific">Methylovirgula ligni</name>
    <dbReference type="NCBI Taxonomy" id="569860"/>
    <lineage>
        <taxon>Bacteria</taxon>
        <taxon>Pseudomonadati</taxon>
        <taxon>Pseudomonadota</taxon>
        <taxon>Alphaproteobacteria</taxon>
        <taxon>Hyphomicrobiales</taxon>
        <taxon>Beijerinckiaceae</taxon>
        <taxon>Methylovirgula</taxon>
    </lineage>
</organism>
<sequence length="417" mass="47913">MERMFRRFVAALIKTGSLEIETASGTRFRVGDGDGSGQEPRLRFADKTALAAVLSHPTLRFGELFVDERVVVENGSIYDVLAVICRNIDNLERIWWVQALTTWHGRLQHILKGNNSTRARRNVAHHYDLDRRLYQLFLDADLQYSCAYFEKPEATLDEAQLAKKRHIAAKLLIEPGERVLDIGCGWGGMALYLARICGARVTGITLSREQLAFARDRATEARQTAIEFRLQDYREIDERFDKIVSVGMFEHVGPEYYDAYFQQVAKLLNPDGVALIHTIGTARVQYEPDPWINKYIFPGGYIPALSTVMPSIERAGLYVTDLEVLRLHYAETLRLWRERFLARRAEALALYDERFCRMWEYYLAASECAFRYTGEAVFQIQLAKKVGTVPLTRDYILRREAELRRRDSTSPGLRIAG</sequence>
<gene>
    <name evidence="6" type="ORF">DES32_2750</name>
</gene>
<evidence type="ECO:0000256" key="5">
    <source>
        <dbReference type="ARBA" id="ARBA00023098"/>
    </source>
</evidence>
<dbReference type="Gene3D" id="3.40.50.150">
    <property type="entry name" value="Vaccinia Virus protein VP39"/>
    <property type="match status" value="1"/>
</dbReference>
<evidence type="ECO:0000256" key="4">
    <source>
        <dbReference type="ARBA" id="ARBA00022691"/>
    </source>
</evidence>
<dbReference type="PANTHER" id="PTHR43667:SF1">
    <property type="entry name" value="CYCLOPROPANE-FATTY-ACYL-PHOSPHOLIPID SYNTHASE"/>
    <property type="match status" value="1"/>
</dbReference>
<dbReference type="PIRSF" id="PIRSF003085">
    <property type="entry name" value="CMAS"/>
    <property type="match status" value="1"/>
</dbReference>
<keyword evidence="4" id="KW-0949">S-adenosyl-L-methionine</keyword>
<evidence type="ECO:0000256" key="1">
    <source>
        <dbReference type="ARBA" id="ARBA00010815"/>
    </source>
</evidence>
<evidence type="ECO:0000313" key="6">
    <source>
        <dbReference type="EMBL" id="REF84640.1"/>
    </source>
</evidence>
<reference evidence="6 7" key="1">
    <citation type="submission" date="2018-08" db="EMBL/GenBank/DDBJ databases">
        <title>Genomic Encyclopedia of Type Strains, Phase IV (KMG-IV): sequencing the most valuable type-strain genomes for metagenomic binning, comparative biology and taxonomic classification.</title>
        <authorList>
            <person name="Goeker M."/>
        </authorList>
    </citation>
    <scope>NUCLEOTIDE SEQUENCE [LARGE SCALE GENOMIC DNA]</scope>
    <source>
        <strain evidence="6 7">BW863</strain>
    </source>
</reference>
<protein>
    <submittedName>
        <fullName evidence="6">Cyclopropane-fatty-acyl-phospholipid synthase</fullName>
    </submittedName>
</protein>
<dbReference type="SUPFAM" id="SSF53335">
    <property type="entry name" value="S-adenosyl-L-methionine-dependent methyltransferases"/>
    <property type="match status" value="1"/>
</dbReference>
<evidence type="ECO:0000256" key="2">
    <source>
        <dbReference type="ARBA" id="ARBA00022603"/>
    </source>
</evidence>
<dbReference type="Pfam" id="PF02353">
    <property type="entry name" value="CMAS"/>
    <property type="match status" value="1"/>
</dbReference>
<dbReference type="GO" id="GO:0032259">
    <property type="term" value="P:methylation"/>
    <property type="evidence" value="ECO:0007669"/>
    <property type="project" value="UniProtKB-KW"/>
</dbReference>
<keyword evidence="3" id="KW-0808">Transferase</keyword>
<dbReference type="CDD" id="cd02440">
    <property type="entry name" value="AdoMet_MTases"/>
    <property type="match status" value="1"/>
</dbReference>
<dbReference type="Proteomes" id="UP000256900">
    <property type="component" value="Unassembled WGS sequence"/>
</dbReference>
<dbReference type="InterPro" id="IPR003333">
    <property type="entry name" value="CMAS"/>
</dbReference>
<accession>A0A3D9YPV7</accession>
<dbReference type="AlphaFoldDB" id="A0A3D9YPV7"/>
<dbReference type="EMBL" id="QUMO01000004">
    <property type="protein sequence ID" value="REF84640.1"/>
    <property type="molecule type" value="Genomic_DNA"/>
</dbReference>
<comment type="similarity">
    <text evidence="1">Belongs to the CFA/CMAS family.</text>
</comment>